<protein>
    <submittedName>
        <fullName evidence="16">Methyl-accepting chemotaxis protein</fullName>
    </submittedName>
</protein>
<dbReference type="PROSITE" id="PS50885">
    <property type="entry name" value="HAMP"/>
    <property type="match status" value="1"/>
</dbReference>
<feature type="transmembrane region" description="Helical" evidence="12">
    <location>
        <begin position="12"/>
        <end position="34"/>
    </location>
</feature>
<dbReference type="STRING" id="634436.SAMN05216361_0288"/>
<feature type="domain" description="T-SNARE coiled-coil homology" evidence="14">
    <location>
        <begin position="554"/>
        <end position="616"/>
    </location>
</feature>
<dbReference type="Gene3D" id="1.10.287.950">
    <property type="entry name" value="Methyl-accepting chemotaxis protein"/>
    <property type="match status" value="1"/>
</dbReference>
<gene>
    <name evidence="16" type="ORF">SAMN05216361_0288</name>
</gene>
<evidence type="ECO:0000313" key="17">
    <source>
        <dbReference type="Proteomes" id="UP000184520"/>
    </source>
</evidence>
<name>A0A1M5E7P1_9ALTE</name>
<dbReference type="Pfam" id="PF00672">
    <property type="entry name" value="HAMP"/>
    <property type="match status" value="1"/>
</dbReference>
<keyword evidence="4" id="KW-0145">Chemotaxis</keyword>
<feature type="domain" description="Methyl-accepting transducer" evidence="13">
    <location>
        <begin position="367"/>
        <end position="603"/>
    </location>
</feature>
<evidence type="ECO:0000313" key="16">
    <source>
        <dbReference type="EMBL" id="SHF75269.1"/>
    </source>
</evidence>
<keyword evidence="6 12" id="KW-0812">Transmembrane</keyword>
<evidence type="ECO:0000256" key="6">
    <source>
        <dbReference type="ARBA" id="ARBA00022692"/>
    </source>
</evidence>
<evidence type="ECO:0000256" key="11">
    <source>
        <dbReference type="PROSITE-ProRule" id="PRU00284"/>
    </source>
</evidence>
<proteinExistence type="inferred from homology"/>
<dbReference type="CDD" id="cd06225">
    <property type="entry name" value="HAMP"/>
    <property type="match status" value="1"/>
</dbReference>
<evidence type="ECO:0000256" key="2">
    <source>
        <dbReference type="ARBA" id="ARBA00022475"/>
    </source>
</evidence>
<evidence type="ECO:0000256" key="8">
    <source>
        <dbReference type="ARBA" id="ARBA00023136"/>
    </source>
</evidence>
<comment type="similarity">
    <text evidence="10">Belongs to the methyl-accepting chemotaxis (MCP) protein family.</text>
</comment>
<dbReference type="InterPro" id="IPR003660">
    <property type="entry name" value="HAMP_dom"/>
</dbReference>
<dbReference type="GO" id="GO:0007165">
    <property type="term" value="P:signal transduction"/>
    <property type="evidence" value="ECO:0007669"/>
    <property type="project" value="UniProtKB-KW"/>
</dbReference>
<reference evidence="17" key="1">
    <citation type="submission" date="2016-11" db="EMBL/GenBank/DDBJ databases">
        <authorList>
            <person name="Varghese N."/>
            <person name="Submissions S."/>
        </authorList>
    </citation>
    <scope>NUCLEOTIDE SEQUENCE [LARGE SCALE GENOMIC DNA]</scope>
    <source>
        <strain evidence="17">CGMCC 1.8995</strain>
    </source>
</reference>
<dbReference type="FunFam" id="1.10.287.950:FF:000001">
    <property type="entry name" value="Methyl-accepting chemotaxis sensory transducer"/>
    <property type="match status" value="1"/>
</dbReference>
<evidence type="ECO:0000256" key="12">
    <source>
        <dbReference type="SAM" id="Phobius"/>
    </source>
</evidence>
<evidence type="ECO:0000259" key="13">
    <source>
        <dbReference type="PROSITE" id="PS50111"/>
    </source>
</evidence>
<organism evidence="16 17">
    <name type="scientific">Marisediminitalea aggregata</name>
    <dbReference type="NCBI Taxonomy" id="634436"/>
    <lineage>
        <taxon>Bacteria</taxon>
        <taxon>Pseudomonadati</taxon>
        <taxon>Pseudomonadota</taxon>
        <taxon>Gammaproteobacteria</taxon>
        <taxon>Alteromonadales</taxon>
        <taxon>Alteromonadaceae</taxon>
        <taxon>Marisediminitalea</taxon>
    </lineage>
</organism>
<evidence type="ECO:0000256" key="10">
    <source>
        <dbReference type="ARBA" id="ARBA00029447"/>
    </source>
</evidence>
<keyword evidence="9 11" id="KW-0807">Transducer</keyword>
<dbReference type="OrthoDB" id="2489132at2"/>
<evidence type="ECO:0000256" key="7">
    <source>
        <dbReference type="ARBA" id="ARBA00022989"/>
    </source>
</evidence>
<dbReference type="PROSITE" id="PS50192">
    <property type="entry name" value="T_SNARE"/>
    <property type="match status" value="1"/>
</dbReference>
<dbReference type="CDD" id="cd12912">
    <property type="entry name" value="PDC2_MCP_like"/>
    <property type="match status" value="1"/>
</dbReference>
<dbReference type="PROSITE" id="PS50111">
    <property type="entry name" value="CHEMOTAXIS_TRANSDUC_2"/>
    <property type="match status" value="1"/>
</dbReference>
<comment type="subcellular location">
    <subcellularLocation>
        <location evidence="1">Cell inner membrane</location>
        <topology evidence="1">Multi-pass membrane protein</topology>
    </subcellularLocation>
</comment>
<evidence type="ECO:0000259" key="15">
    <source>
        <dbReference type="PROSITE" id="PS50885"/>
    </source>
</evidence>
<dbReference type="SMART" id="SM00304">
    <property type="entry name" value="HAMP"/>
    <property type="match status" value="1"/>
</dbReference>
<feature type="domain" description="HAMP" evidence="15">
    <location>
        <begin position="308"/>
        <end position="362"/>
    </location>
</feature>
<keyword evidence="5" id="KW-0997">Cell inner membrane</keyword>
<evidence type="ECO:0000256" key="4">
    <source>
        <dbReference type="ARBA" id="ARBA00022500"/>
    </source>
</evidence>
<dbReference type="GO" id="GO:0006935">
    <property type="term" value="P:chemotaxis"/>
    <property type="evidence" value="ECO:0007669"/>
    <property type="project" value="UniProtKB-KW"/>
</dbReference>
<dbReference type="InterPro" id="IPR000727">
    <property type="entry name" value="T_SNARE_dom"/>
</dbReference>
<dbReference type="InterPro" id="IPR004089">
    <property type="entry name" value="MCPsignal_dom"/>
</dbReference>
<dbReference type="Gene3D" id="3.30.450.20">
    <property type="entry name" value="PAS domain"/>
    <property type="match status" value="1"/>
</dbReference>
<dbReference type="GO" id="GO:0005886">
    <property type="term" value="C:plasma membrane"/>
    <property type="evidence" value="ECO:0007669"/>
    <property type="project" value="UniProtKB-SubCell"/>
</dbReference>
<dbReference type="Pfam" id="PF00015">
    <property type="entry name" value="MCPsignal"/>
    <property type="match status" value="1"/>
</dbReference>
<dbReference type="AlphaFoldDB" id="A0A1M5E7P1"/>
<dbReference type="SUPFAM" id="SSF58104">
    <property type="entry name" value="Methyl-accepting chemotaxis protein (MCP) signaling domain"/>
    <property type="match status" value="1"/>
</dbReference>
<dbReference type="SMART" id="SM00283">
    <property type="entry name" value="MA"/>
    <property type="match status" value="1"/>
</dbReference>
<evidence type="ECO:0000256" key="1">
    <source>
        <dbReference type="ARBA" id="ARBA00004429"/>
    </source>
</evidence>
<evidence type="ECO:0000256" key="5">
    <source>
        <dbReference type="ARBA" id="ARBA00022519"/>
    </source>
</evidence>
<evidence type="ECO:0000259" key="14">
    <source>
        <dbReference type="PROSITE" id="PS50192"/>
    </source>
</evidence>
<dbReference type="PANTHER" id="PTHR32089:SF39">
    <property type="entry name" value="METHYL-ACCEPTING CHEMOTAXIS PROTEIN HLYB"/>
    <property type="match status" value="1"/>
</dbReference>
<dbReference type="Proteomes" id="UP000184520">
    <property type="component" value="Unassembled WGS sequence"/>
</dbReference>
<keyword evidence="7 12" id="KW-1133">Transmembrane helix</keyword>
<keyword evidence="2" id="KW-1003">Cell membrane</keyword>
<evidence type="ECO:0000256" key="3">
    <source>
        <dbReference type="ARBA" id="ARBA00022481"/>
    </source>
</evidence>
<evidence type="ECO:0000256" key="9">
    <source>
        <dbReference type="ARBA" id="ARBA00023224"/>
    </source>
</evidence>
<dbReference type="EMBL" id="FQWD01000001">
    <property type="protein sequence ID" value="SHF75269.1"/>
    <property type="molecule type" value="Genomic_DNA"/>
</dbReference>
<dbReference type="RefSeq" id="WP_073316802.1">
    <property type="nucleotide sequence ID" value="NZ_FQWD01000001.1"/>
</dbReference>
<keyword evidence="3" id="KW-0488">Methylation</keyword>
<keyword evidence="8 12" id="KW-0472">Membrane</keyword>
<dbReference type="CDD" id="cd11386">
    <property type="entry name" value="MCP_signal"/>
    <property type="match status" value="1"/>
</dbReference>
<keyword evidence="17" id="KW-1185">Reference proteome</keyword>
<accession>A0A1M5E7P1</accession>
<sequence>MRFASLSIKQKLILILVIAVLASTLLVGTIQQYIARQLVEQNMESVQLPNMVKQVANRVDKEVTVMKSVAYSIANNPDVIAWSQAGANRAGETQLVNYLGQLKDFNDLTVTSFVDRQTHKYWNQDGFLRVLKNDEFDGWFFAYKDSGQPVSLSLYNEPGQGYRLFANYQQVNGRGMSGVAKSVDDLMAVLNSVKIAESGFIFMADEKGTINAHANTNLLGKSHLRDITSGAIASTLLTKQDFNLIRGEVEGEDMLFASTYVKSAGWYVIAQVPVSELYTEMNSASVSMITWSIIIALGFALLGVWFAGSISKPLENLASVFTQLGNGQGDLTTRIPLPEQKETRKLVEGFNQFTASLHGILTNVAATSVQIRQSAAQVAEKSAMTESNSETQRDSTMHVATALNQMGSTVNEIAQSAHDAASSANHSAKASADGQAFTQQAVDSIHQLAGQISSVTSVIESLDAHTDDIVSILETIRGISDQTNLLALNAAIEAARAGDHGRGFSVVADEVRTLAQRAASSTEEIQSKIDSFKQDSQTAVEQMRLSNKQTTQVVEAAQQIDVMLKDIADDIQIIHGINTQVATATDEQSVVVEDINRNIHAISDNSDNNLRSAKQMVATSKTMAELAEQLDDEVSKFKL</sequence>
<dbReference type="PANTHER" id="PTHR32089">
    <property type="entry name" value="METHYL-ACCEPTING CHEMOTAXIS PROTEIN MCPB"/>
    <property type="match status" value="1"/>
</dbReference>